<keyword evidence="6" id="KW-0966">Cell projection</keyword>
<protein>
    <recommendedName>
        <fullName evidence="5">Flagellar protein</fullName>
    </recommendedName>
</protein>
<accession>A0A932FXT9</accession>
<feature type="transmembrane region" description="Helical" evidence="5">
    <location>
        <begin position="6"/>
        <end position="26"/>
    </location>
</feature>
<evidence type="ECO:0000313" key="6">
    <source>
        <dbReference type="EMBL" id="MBI2877662.1"/>
    </source>
</evidence>
<comment type="similarity">
    <text evidence="5">Belongs to the FliO/MopB family.</text>
</comment>
<dbReference type="EMBL" id="JACPRF010000378">
    <property type="protein sequence ID" value="MBI2877662.1"/>
    <property type="molecule type" value="Genomic_DNA"/>
</dbReference>
<keyword evidence="6" id="KW-0282">Flagellum</keyword>
<keyword evidence="6" id="KW-0969">Cilium</keyword>
<dbReference type="GO" id="GO:0005886">
    <property type="term" value="C:plasma membrane"/>
    <property type="evidence" value="ECO:0007669"/>
    <property type="project" value="UniProtKB-SubCell"/>
</dbReference>
<sequence length="116" mass="12885">MTGAALRFSLALLLILGILFLAVGIYRRYLSQMMGWPDQRRLIRVLSSCYLGNHQSIALVEVAGEILVVGVSDHGISLLTKVQDRSHLDLPVTPEIPGFPSVLKGLLRRQEQDHQP</sequence>
<keyword evidence="5" id="KW-0975">Bacterial flagellum</keyword>
<dbReference type="NCBIfam" id="TIGR03500">
    <property type="entry name" value="FliO_TIGR"/>
    <property type="match status" value="1"/>
</dbReference>
<evidence type="ECO:0000256" key="4">
    <source>
        <dbReference type="ARBA" id="ARBA00023136"/>
    </source>
</evidence>
<dbReference type="Pfam" id="PF04347">
    <property type="entry name" value="FliO"/>
    <property type="match status" value="1"/>
</dbReference>
<reference evidence="6" key="1">
    <citation type="submission" date="2020-07" db="EMBL/GenBank/DDBJ databases">
        <title>Huge and variable diversity of episymbiotic CPR bacteria and DPANN archaea in groundwater ecosystems.</title>
        <authorList>
            <person name="He C.Y."/>
            <person name="Keren R."/>
            <person name="Whittaker M."/>
            <person name="Farag I.F."/>
            <person name="Doudna J."/>
            <person name="Cate J.H.D."/>
            <person name="Banfield J.F."/>
        </authorList>
    </citation>
    <scope>NUCLEOTIDE SEQUENCE</scope>
    <source>
        <strain evidence="6">NC_groundwater_672_Ag_B-0.1um_62_36</strain>
    </source>
</reference>
<proteinExistence type="inferred from homology"/>
<dbReference type="Proteomes" id="UP000769766">
    <property type="component" value="Unassembled WGS sequence"/>
</dbReference>
<dbReference type="GO" id="GO:0009425">
    <property type="term" value="C:bacterial-type flagellum basal body"/>
    <property type="evidence" value="ECO:0007669"/>
    <property type="project" value="UniProtKB-SubCell"/>
</dbReference>
<comment type="caution">
    <text evidence="6">The sequence shown here is derived from an EMBL/GenBank/DDBJ whole genome shotgun (WGS) entry which is preliminary data.</text>
</comment>
<evidence type="ECO:0000256" key="5">
    <source>
        <dbReference type="RuleBase" id="RU362064"/>
    </source>
</evidence>
<name>A0A932FXT9_UNCTE</name>
<comment type="subcellular location">
    <subcellularLocation>
        <location evidence="5">Cell membrane</location>
    </subcellularLocation>
    <subcellularLocation>
        <location evidence="5">Bacterial flagellum basal body</location>
    </subcellularLocation>
</comment>
<organism evidence="6 7">
    <name type="scientific">Tectimicrobiota bacterium</name>
    <dbReference type="NCBI Taxonomy" id="2528274"/>
    <lineage>
        <taxon>Bacteria</taxon>
        <taxon>Pseudomonadati</taxon>
        <taxon>Nitrospinota/Tectimicrobiota group</taxon>
        <taxon>Candidatus Tectimicrobiota</taxon>
    </lineage>
</organism>
<evidence type="ECO:0000256" key="1">
    <source>
        <dbReference type="ARBA" id="ARBA00022475"/>
    </source>
</evidence>
<evidence type="ECO:0000256" key="2">
    <source>
        <dbReference type="ARBA" id="ARBA00022692"/>
    </source>
</evidence>
<dbReference type="InterPro" id="IPR022781">
    <property type="entry name" value="Flagellar_biosynth_FliO"/>
</dbReference>
<dbReference type="AlphaFoldDB" id="A0A932FXT9"/>
<evidence type="ECO:0000256" key="3">
    <source>
        <dbReference type="ARBA" id="ARBA00022989"/>
    </source>
</evidence>
<dbReference type="GO" id="GO:0044781">
    <property type="term" value="P:bacterial-type flagellum organization"/>
    <property type="evidence" value="ECO:0007669"/>
    <property type="project" value="UniProtKB-UniRule"/>
</dbReference>
<keyword evidence="1 5" id="KW-1003">Cell membrane</keyword>
<gene>
    <name evidence="6" type="primary">fliO</name>
    <name evidence="6" type="ORF">HYY20_12350</name>
</gene>
<keyword evidence="4 5" id="KW-0472">Membrane</keyword>
<evidence type="ECO:0000313" key="7">
    <source>
        <dbReference type="Proteomes" id="UP000769766"/>
    </source>
</evidence>
<keyword evidence="2 5" id="KW-0812">Transmembrane</keyword>
<keyword evidence="3 5" id="KW-1133">Transmembrane helix</keyword>